<comment type="caution">
    <text evidence="2">The sequence shown here is derived from an EMBL/GenBank/DDBJ whole genome shotgun (WGS) entry which is preliminary data.</text>
</comment>
<evidence type="ECO:0000313" key="2">
    <source>
        <dbReference type="EMBL" id="GFP99648.1"/>
    </source>
</evidence>
<evidence type="ECO:0000313" key="3">
    <source>
        <dbReference type="Proteomes" id="UP000653305"/>
    </source>
</evidence>
<gene>
    <name evidence="2" type="ORF">PHJA_002108900</name>
</gene>
<organism evidence="2 3">
    <name type="scientific">Phtheirospermum japonicum</name>
    <dbReference type="NCBI Taxonomy" id="374723"/>
    <lineage>
        <taxon>Eukaryota</taxon>
        <taxon>Viridiplantae</taxon>
        <taxon>Streptophyta</taxon>
        <taxon>Embryophyta</taxon>
        <taxon>Tracheophyta</taxon>
        <taxon>Spermatophyta</taxon>
        <taxon>Magnoliopsida</taxon>
        <taxon>eudicotyledons</taxon>
        <taxon>Gunneridae</taxon>
        <taxon>Pentapetalae</taxon>
        <taxon>asterids</taxon>
        <taxon>lamiids</taxon>
        <taxon>Lamiales</taxon>
        <taxon>Orobanchaceae</taxon>
        <taxon>Orobanchaceae incertae sedis</taxon>
        <taxon>Phtheirospermum</taxon>
    </lineage>
</organism>
<evidence type="ECO:0000256" key="1">
    <source>
        <dbReference type="SAM" id="Phobius"/>
    </source>
</evidence>
<dbReference type="AlphaFoldDB" id="A0A830CQ26"/>
<proteinExistence type="predicted"/>
<keyword evidence="1" id="KW-1133">Transmembrane helix</keyword>
<protein>
    <submittedName>
        <fullName evidence="2">Uncharacterized protein</fullName>
    </submittedName>
</protein>
<accession>A0A830CQ26</accession>
<keyword evidence="1" id="KW-0812">Transmembrane</keyword>
<sequence length="60" mass="7186">MLETMKPKRNLGFIIRWADLQFLVVRIFHRSSVCIYIYRNKILLISLVSNIFCFPVFSFS</sequence>
<reference evidence="2" key="1">
    <citation type="submission" date="2020-07" db="EMBL/GenBank/DDBJ databases">
        <title>Ethylene signaling mediates host invasion by parasitic plants.</title>
        <authorList>
            <person name="Yoshida S."/>
        </authorList>
    </citation>
    <scope>NUCLEOTIDE SEQUENCE</scope>
    <source>
        <strain evidence="2">Okayama</strain>
    </source>
</reference>
<feature type="transmembrane region" description="Helical" evidence="1">
    <location>
        <begin position="42"/>
        <end position="59"/>
    </location>
</feature>
<dbReference type="EMBL" id="BMAC01000584">
    <property type="protein sequence ID" value="GFP99648.1"/>
    <property type="molecule type" value="Genomic_DNA"/>
</dbReference>
<dbReference type="Proteomes" id="UP000653305">
    <property type="component" value="Unassembled WGS sequence"/>
</dbReference>
<keyword evidence="1" id="KW-0472">Membrane</keyword>
<keyword evidence="3" id="KW-1185">Reference proteome</keyword>
<name>A0A830CQ26_9LAMI</name>